<dbReference type="InParanoid" id="G0QPC3"/>
<feature type="transmembrane region" description="Helical" evidence="2">
    <location>
        <begin position="334"/>
        <end position="351"/>
    </location>
</feature>
<feature type="coiled-coil region" evidence="1">
    <location>
        <begin position="278"/>
        <end position="307"/>
    </location>
</feature>
<proteinExistence type="predicted"/>
<keyword evidence="2" id="KW-0812">Transmembrane</keyword>
<dbReference type="GeneID" id="14909102"/>
<keyword evidence="4" id="KW-1185">Reference proteome</keyword>
<gene>
    <name evidence="3" type="ORF">IMG5_066340</name>
</gene>
<accession>G0QPC3</accession>
<evidence type="ECO:0000313" key="4">
    <source>
        <dbReference type="Proteomes" id="UP000008983"/>
    </source>
</evidence>
<dbReference type="AlphaFoldDB" id="G0QPC3"/>
<dbReference type="RefSeq" id="XP_004036918.1">
    <property type="nucleotide sequence ID" value="XM_004036870.1"/>
</dbReference>
<evidence type="ECO:0000313" key="3">
    <source>
        <dbReference type="EMBL" id="EGR32932.1"/>
    </source>
</evidence>
<organism evidence="3 4">
    <name type="scientific">Ichthyophthirius multifiliis</name>
    <name type="common">White spot disease agent</name>
    <name type="synonym">Ich</name>
    <dbReference type="NCBI Taxonomy" id="5932"/>
    <lineage>
        <taxon>Eukaryota</taxon>
        <taxon>Sar</taxon>
        <taxon>Alveolata</taxon>
        <taxon>Ciliophora</taxon>
        <taxon>Intramacronucleata</taxon>
        <taxon>Oligohymenophorea</taxon>
        <taxon>Hymenostomatida</taxon>
        <taxon>Ophryoglenina</taxon>
        <taxon>Ichthyophthirius</taxon>
    </lineage>
</organism>
<feature type="transmembrane region" description="Helical" evidence="2">
    <location>
        <begin position="24"/>
        <end position="43"/>
    </location>
</feature>
<keyword evidence="1" id="KW-0175">Coiled coil</keyword>
<evidence type="ECO:0000256" key="2">
    <source>
        <dbReference type="SAM" id="Phobius"/>
    </source>
</evidence>
<evidence type="ECO:0000256" key="1">
    <source>
        <dbReference type="SAM" id="Coils"/>
    </source>
</evidence>
<sequence>MYYNVCNYQIKYLFNKFIKKIKKILAKYISFFYQLILLIEDNIKKQIIIKIINKIQMLFNIQFFTQQYQNIYIYIFIYIYIYICQQIIYYNLVNQILVIYYSLQQQNNKLKQKFSIIFYLDIQIQNYQLKQYDLINTISQICINNMYTFFLQDCQTILFKKQKPMSNYINRKLVQKNYLFLYINLKVLNLHYQILIKYYNLEYKKIIQNIQQQQQQQQQQYQQLRLLKQQQQVRIFFIQYRSPKIFGIIHKLYNLPFVFEQINNKNKSQSKQITMKINHKQNKKIKKQQKQQQKQQKQQKYKQQQYNKNNIIIIIIIIIIYNNNNNIYKKYQQIIQNFFIIIVFLIYFIILN</sequence>
<evidence type="ECO:0008006" key="5">
    <source>
        <dbReference type="Google" id="ProtNLM"/>
    </source>
</evidence>
<reference evidence="3 4" key="1">
    <citation type="submission" date="2011-07" db="EMBL/GenBank/DDBJ databases">
        <authorList>
            <person name="Coyne R."/>
            <person name="Brami D."/>
            <person name="Johnson J."/>
            <person name="Hostetler J."/>
            <person name="Hannick L."/>
            <person name="Clark T."/>
            <person name="Cassidy-Hanley D."/>
            <person name="Inman J."/>
        </authorList>
    </citation>
    <scope>NUCLEOTIDE SEQUENCE [LARGE SCALE GENOMIC DNA]</scope>
    <source>
        <strain evidence="3 4">G5</strain>
    </source>
</reference>
<protein>
    <recommendedName>
        <fullName evidence="5">Transmembrane protein</fullName>
    </recommendedName>
</protein>
<feature type="transmembrane region" description="Helical" evidence="2">
    <location>
        <begin position="306"/>
        <end position="322"/>
    </location>
</feature>
<keyword evidence="2" id="KW-0472">Membrane</keyword>
<dbReference type="Proteomes" id="UP000008983">
    <property type="component" value="Unassembled WGS sequence"/>
</dbReference>
<name>G0QPC3_ICHMU</name>
<dbReference type="EMBL" id="GL983542">
    <property type="protein sequence ID" value="EGR32932.1"/>
    <property type="molecule type" value="Genomic_DNA"/>
</dbReference>
<keyword evidence="2" id="KW-1133">Transmembrane helix</keyword>
<feature type="coiled-coil region" evidence="1">
    <location>
        <begin position="196"/>
        <end position="230"/>
    </location>
</feature>